<dbReference type="InterPro" id="IPR012429">
    <property type="entry name" value="HGSNAT_cat"/>
</dbReference>
<feature type="transmembrane region" description="Helical" evidence="1">
    <location>
        <begin position="204"/>
        <end position="222"/>
    </location>
</feature>
<dbReference type="RefSeq" id="WP_053233504.1">
    <property type="nucleotide sequence ID" value="NZ_CP011125.1"/>
</dbReference>
<keyword evidence="4" id="KW-1185">Reference proteome</keyword>
<keyword evidence="1" id="KW-0472">Membrane</keyword>
<protein>
    <recommendedName>
        <fullName evidence="2">Heparan-alpha-glucosaminide N-acetyltransferase catalytic domain-containing protein</fullName>
    </recommendedName>
</protein>
<dbReference type="AlphaFoldDB" id="A0A0F6W3G4"/>
<dbReference type="EMBL" id="CP011125">
    <property type="protein sequence ID" value="AKF06321.1"/>
    <property type="molecule type" value="Genomic_DNA"/>
</dbReference>
<reference evidence="3 4" key="1">
    <citation type="submission" date="2015-03" db="EMBL/GenBank/DDBJ databases">
        <title>Genome assembly of Sandaracinus amylolyticus DSM 53668.</title>
        <authorList>
            <person name="Sharma G."/>
            <person name="Subramanian S."/>
        </authorList>
    </citation>
    <scope>NUCLEOTIDE SEQUENCE [LARGE SCALE GENOMIC DNA]</scope>
    <source>
        <strain evidence="3 4">DSM 53668</strain>
    </source>
</reference>
<organism evidence="3 4">
    <name type="scientific">Sandaracinus amylolyticus</name>
    <dbReference type="NCBI Taxonomy" id="927083"/>
    <lineage>
        <taxon>Bacteria</taxon>
        <taxon>Pseudomonadati</taxon>
        <taxon>Myxococcota</taxon>
        <taxon>Polyangia</taxon>
        <taxon>Polyangiales</taxon>
        <taxon>Sandaracinaceae</taxon>
        <taxon>Sandaracinus</taxon>
    </lineage>
</organism>
<evidence type="ECO:0000256" key="1">
    <source>
        <dbReference type="SAM" id="Phobius"/>
    </source>
</evidence>
<keyword evidence="1" id="KW-1133">Transmembrane helix</keyword>
<feature type="transmembrane region" description="Helical" evidence="1">
    <location>
        <begin position="130"/>
        <end position="152"/>
    </location>
</feature>
<feature type="transmembrane region" description="Helical" evidence="1">
    <location>
        <begin position="275"/>
        <end position="295"/>
    </location>
</feature>
<gene>
    <name evidence="3" type="ORF">DB32_003470</name>
</gene>
<proteinExistence type="predicted"/>
<sequence>MSVTDVAPSTERKAAPRAHFVDLLRLVMSVQMIQGHVIDALLADAWRGGRGFEIWTWVRGLTAVGFMTAAGVSFHLSSLARWETYRADRAARARRVRRAAMLIAIGYLLHAPAGVLSGDPELARRAIDEAMIVDVLQCIGVTMLLLEAMCALARRASHVVIASGALAVAAIALAPLAARVECEGSALRLVCNYVSRSGGSLFPLSPWSGFVLAGVVLGAIALPDGARTSGARAGVRLVIAAAVIAVVSVVVDALIARPSDALLYSASPGFSLVRLAAVAMVAAVLAIASARVVALPRALRTIASETLFLYVSHLLALYVAGIGLARVIGPTLSLGAAIAVAVAMIALCALGALAWASAKKRRHPSRG</sequence>
<feature type="transmembrane region" description="Helical" evidence="1">
    <location>
        <begin position="54"/>
        <end position="78"/>
    </location>
</feature>
<name>A0A0F6W3G4_9BACT</name>
<feature type="transmembrane region" description="Helical" evidence="1">
    <location>
        <begin position="99"/>
        <end position="118"/>
    </location>
</feature>
<evidence type="ECO:0000259" key="2">
    <source>
        <dbReference type="Pfam" id="PF07786"/>
    </source>
</evidence>
<dbReference type="KEGG" id="samy:DB32_003470"/>
<dbReference type="Proteomes" id="UP000034883">
    <property type="component" value="Chromosome"/>
</dbReference>
<dbReference type="STRING" id="927083.DB32_003470"/>
<feature type="transmembrane region" description="Helical" evidence="1">
    <location>
        <begin position="234"/>
        <end position="255"/>
    </location>
</feature>
<dbReference type="Pfam" id="PF07786">
    <property type="entry name" value="HGSNAT_cat"/>
    <property type="match status" value="1"/>
</dbReference>
<keyword evidence="1" id="KW-0812">Transmembrane</keyword>
<evidence type="ECO:0000313" key="3">
    <source>
        <dbReference type="EMBL" id="AKF06321.1"/>
    </source>
</evidence>
<feature type="transmembrane region" description="Helical" evidence="1">
    <location>
        <begin position="334"/>
        <end position="356"/>
    </location>
</feature>
<dbReference type="OrthoDB" id="1418407at2"/>
<feature type="domain" description="Heparan-alpha-glucosaminide N-acetyltransferase catalytic" evidence="2">
    <location>
        <begin position="17"/>
        <end position="232"/>
    </location>
</feature>
<accession>A0A0F6W3G4</accession>
<feature type="transmembrane region" description="Helical" evidence="1">
    <location>
        <begin position="159"/>
        <end position="178"/>
    </location>
</feature>
<evidence type="ECO:0000313" key="4">
    <source>
        <dbReference type="Proteomes" id="UP000034883"/>
    </source>
</evidence>
<feature type="transmembrane region" description="Helical" evidence="1">
    <location>
        <begin position="307"/>
        <end position="328"/>
    </location>
</feature>